<dbReference type="KEGG" id="bav:BAV3035"/>
<reference evidence="2 3" key="1">
    <citation type="journal article" date="2006" name="J. Bacteriol.">
        <title>Comparison of the genome sequence of the poultry pathogen Bordetella avium with those of B. bronchiseptica, B. pertussis, and B. parapertussis reveals extensive diversity in surface structures associated with host interaction.</title>
        <authorList>
            <person name="Sebaihia M."/>
            <person name="Preston A."/>
            <person name="Maskell D.J."/>
            <person name="Kuzmiak H."/>
            <person name="Connell T.D."/>
            <person name="King N.D."/>
            <person name="Orndorff P.E."/>
            <person name="Miyamoto D.M."/>
            <person name="Thomson N.R."/>
            <person name="Harris D."/>
            <person name="Goble A."/>
            <person name="Lord A."/>
            <person name="Murphy L."/>
            <person name="Quail M.A."/>
            <person name="Rutter S."/>
            <person name="Squares R."/>
            <person name="Squares S."/>
            <person name="Woodward J."/>
            <person name="Parkhill J."/>
            <person name="Temple L.M."/>
        </authorList>
    </citation>
    <scope>NUCLEOTIDE SEQUENCE [LARGE SCALE GENOMIC DNA]</scope>
    <source>
        <strain evidence="2 3">197N</strain>
    </source>
</reference>
<evidence type="ECO:0000313" key="3">
    <source>
        <dbReference type="Proteomes" id="UP000001977"/>
    </source>
</evidence>
<evidence type="ECO:0000313" key="2">
    <source>
        <dbReference type="EMBL" id="CAJ50645.1"/>
    </source>
</evidence>
<evidence type="ECO:0000256" key="1">
    <source>
        <dbReference type="SAM" id="Phobius"/>
    </source>
</evidence>
<keyword evidence="1" id="KW-1133">Transmembrane helix</keyword>
<feature type="transmembrane region" description="Helical" evidence="1">
    <location>
        <begin position="45"/>
        <end position="65"/>
    </location>
</feature>
<dbReference type="RefSeq" id="WP_012418673.1">
    <property type="nucleotide sequence ID" value="NC_010645.1"/>
</dbReference>
<proteinExistence type="predicted"/>
<keyword evidence="1" id="KW-0472">Membrane</keyword>
<dbReference type="AlphaFoldDB" id="Q2KUP4"/>
<dbReference type="HOGENOM" id="CLU_065995_0_0_4"/>
<name>Q2KUP4_BORA1</name>
<dbReference type="eggNOG" id="ENOG5031B7C">
    <property type="taxonomic scope" value="Bacteria"/>
</dbReference>
<keyword evidence="1" id="KW-0812">Transmembrane</keyword>
<gene>
    <name evidence="2" type="ordered locus">BAV3035</name>
</gene>
<organism evidence="2 3">
    <name type="scientific">Bordetella avium (strain 197N)</name>
    <dbReference type="NCBI Taxonomy" id="360910"/>
    <lineage>
        <taxon>Bacteria</taxon>
        <taxon>Pseudomonadati</taxon>
        <taxon>Pseudomonadota</taxon>
        <taxon>Betaproteobacteria</taxon>
        <taxon>Burkholderiales</taxon>
        <taxon>Alcaligenaceae</taxon>
        <taxon>Bordetella</taxon>
    </lineage>
</organism>
<dbReference type="STRING" id="360910.BAV3035"/>
<protein>
    <submittedName>
        <fullName evidence="2">Membrane protein</fullName>
    </submittedName>
</protein>
<dbReference type="OrthoDB" id="8640782at2"/>
<accession>Q2KUP4</accession>
<keyword evidence="3" id="KW-1185">Reference proteome</keyword>
<dbReference type="Proteomes" id="UP000001977">
    <property type="component" value="Chromosome"/>
</dbReference>
<feature type="transmembrane region" description="Helical" evidence="1">
    <location>
        <begin position="12"/>
        <end position="33"/>
    </location>
</feature>
<dbReference type="EMBL" id="AM167904">
    <property type="protein sequence ID" value="CAJ50645.1"/>
    <property type="molecule type" value="Genomic_DNA"/>
</dbReference>
<sequence length="331" mass="35274">MIPVSLPGGNFYVTMALSLVCLATLLTWAASLARSRDARWWLSDHRKLGSVLMAMLAVGGAVFPYQQLSHWLDSQRLARADAALRTVLAQARNLAGVAMPAGTELRLRKQDDPESFEEARFPVPTPVAGVKAERLLRHFDAAGTSASWSLALAGNETIAGWLCSRGHKAEFRLRGSQPEFSSCHLASGNRIEEQNLPAGTWLTATPEGWLLRTGGSESLRVEGLDLLKADVRLDGEHRRTHFEGLLAHESVLGDVTYPAGTRVSAAGAKVPGAQPGDLLLSPSRGRSAHRAGGSEIAAGKSVLQAPDGTVRSVLSNREAGVLDVASVRLGP</sequence>